<dbReference type="PANTHER" id="PTHR23088">
    <property type="entry name" value="NITRILASE-RELATED"/>
    <property type="match status" value="1"/>
</dbReference>
<dbReference type="FunCoup" id="A0A3N4LQD2">
    <property type="interactions" value="664"/>
</dbReference>
<sequence>MSTTTKSPLSRPVKIACIQLLSGKDKPKNLLLAREKVLEAAQNKADIVVLPECFNSPYGCEWFDQYAEPIPPNSEREAGVVDEQKYPSFFAMRKMAIDAKVYLVAGSIPERSKSPPKYLYNTSLTFNPQGSLIGVHRKIHLFDIDIPGKIKFTESDVLSPGHTPTVINLPPYGSIGVQICYDIRFPELSAIYARKGAFAVVAPGAFNLTTGPLHWELLARGRATDNQVYVAMCSPARSADDVEGYKAWGESMVVDPMGKVLGKADGGKEGVVYAELKPEAIENTRAGIPVTMQRRWDVYPDVSAGVERGDGLDLLE</sequence>
<protein>
    <submittedName>
        <fullName evidence="3">Carbon-nitrogen hydrolase</fullName>
    </submittedName>
</protein>
<name>A0A3N4LQD2_9PEZI</name>
<dbReference type="GO" id="GO:0006541">
    <property type="term" value="P:glutamine metabolic process"/>
    <property type="evidence" value="ECO:0007669"/>
    <property type="project" value="TreeGrafter"/>
</dbReference>
<dbReference type="GO" id="GO:0050152">
    <property type="term" value="F:omega-amidase activity"/>
    <property type="evidence" value="ECO:0007669"/>
    <property type="project" value="TreeGrafter"/>
</dbReference>
<dbReference type="InterPro" id="IPR001110">
    <property type="entry name" value="UPF0012_CS"/>
</dbReference>
<accession>A0A3N4LQD2</accession>
<keyword evidence="4" id="KW-1185">Reference proteome</keyword>
<evidence type="ECO:0000313" key="3">
    <source>
        <dbReference type="EMBL" id="RPB25046.1"/>
    </source>
</evidence>
<dbReference type="Proteomes" id="UP000267821">
    <property type="component" value="Unassembled WGS sequence"/>
</dbReference>
<dbReference type="Gene3D" id="3.60.110.10">
    <property type="entry name" value="Carbon-nitrogen hydrolase"/>
    <property type="match status" value="1"/>
</dbReference>
<dbReference type="InterPro" id="IPR045254">
    <property type="entry name" value="Nit1/2_C-N_Hydrolase"/>
</dbReference>
<dbReference type="PROSITE" id="PS01227">
    <property type="entry name" value="UPF0012"/>
    <property type="match status" value="1"/>
</dbReference>
<dbReference type="GO" id="GO:0006107">
    <property type="term" value="P:oxaloacetate metabolic process"/>
    <property type="evidence" value="ECO:0007669"/>
    <property type="project" value="TreeGrafter"/>
</dbReference>
<dbReference type="InParanoid" id="A0A3N4LQD2"/>
<proteinExistence type="predicted"/>
<evidence type="ECO:0000313" key="4">
    <source>
        <dbReference type="Proteomes" id="UP000267821"/>
    </source>
</evidence>
<dbReference type="InterPro" id="IPR003010">
    <property type="entry name" value="C-N_Hydrolase"/>
</dbReference>
<dbReference type="GO" id="GO:0006528">
    <property type="term" value="P:asparagine metabolic process"/>
    <property type="evidence" value="ECO:0007669"/>
    <property type="project" value="TreeGrafter"/>
</dbReference>
<organism evidence="3 4">
    <name type="scientific">Terfezia boudieri ATCC MYA-4762</name>
    <dbReference type="NCBI Taxonomy" id="1051890"/>
    <lineage>
        <taxon>Eukaryota</taxon>
        <taxon>Fungi</taxon>
        <taxon>Dikarya</taxon>
        <taxon>Ascomycota</taxon>
        <taxon>Pezizomycotina</taxon>
        <taxon>Pezizomycetes</taxon>
        <taxon>Pezizales</taxon>
        <taxon>Pezizaceae</taxon>
        <taxon>Terfezia</taxon>
    </lineage>
</organism>
<feature type="domain" description="CN hydrolase" evidence="2">
    <location>
        <begin position="13"/>
        <end position="278"/>
    </location>
</feature>
<dbReference type="GO" id="GO:0005739">
    <property type="term" value="C:mitochondrion"/>
    <property type="evidence" value="ECO:0007669"/>
    <property type="project" value="TreeGrafter"/>
</dbReference>
<dbReference type="CDD" id="cd07572">
    <property type="entry name" value="nit"/>
    <property type="match status" value="1"/>
</dbReference>
<dbReference type="PROSITE" id="PS50263">
    <property type="entry name" value="CN_HYDROLASE"/>
    <property type="match status" value="1"/>
</dbReference>
<reference evidence="3 4" key="1">
    <citation type="journal article" date="2018" name="Nat. Ecol. Evol.">
        <title>Pezizomycetes genomes reveal the molecular basis of ectomycorrhizal truffle lifestyle.</title>
        <authorList>
            <person name="Murat C."/>
            <person name="Payen T."/>
            <person name="Noel B."/>
            <person name="Kuo A."/>
            <person name="Morin E."/>
            <person name="Chen J."/>
            <person name="Kohler A."/>
            <person name="Krizsan K."/>
            <person name="Balestrini R."/>
            <person name="Da Silva C."/>
            <person name="Montanini B."/>
            <person name="Hainaut M."/>
            <person name="Levati E."/>
            <person name="Barry K.W."/>
            <person name="Belfiori B."/>
            <person name="Cichocki N."/>
            <person name="Clum A."/>
            <person name="Dockter R.B."/>
            <person name="Fauchery L."/>
            <person name="Guy J."/>
            <person name="Iotti M."/>
            <person name="Le Tacon F."/>
            <person name="Lindquist E.A."/>
            <person name="Lipzen A."/>
            <person name="Malagnac F."/>
            <person name="Mello A."/>
            <person name="Molinier V."/>
            <person name="Miyauchi S."/>
            <person name="Poulain J."/>
            <person name="Riccioni C."/>
            <person name="Rubini A."/>
            <person name="Sitrit Y."/>
            <person name="Splivallo R."/>
            <person name="Traeger S."/>
            <person name="Wang M."/>
            <person name="Zifcakova L."/>
            <person name="Wipf D."/>
            <person name="Zambonelli A."/>
            <person name="Paolocci F."/>
            <person name="Nowrousian M."/>
            <person name="Ottonello S."/>
            <person name="Baldrian P."/>
            <person name="Spatafora J.W."/>
            <person name="Henrissat B."/>
            <person name="Nagy L.G."/>
            <person name="Aury J.M."/>
            <person name="Wincker P."/>
            <person name="Grigoriev I.V."/>
            <person name="Bonfante P."/>
            <person name="Martin F.M."/>
        </authorList>
    </citation>
    <scope>NUCLEOTIDE SEQUENCE [LARGE SCALE GENOMIC DNA]</scope>
    <source>
        <strain evidence="3 4">ATCC MYA-4762</strain>
    </source>
</reference>
<dbReference type="AlphaFoldDB" id="A0A3N4LQD2"/>
<evidence type="ECO:0000256" key="1">
    <source>
        <dbReference type="ARBA" id="ARBA00022801"/>
    </source>
</evidence>
<dbReference type="PANTHER" id="PTHR23088:SF30">
    <property type="entry name" value="OMEGA-AMIDASE NIT2"/>
    <property type="match status" value="1"/>
</dbReference>
<dbReference type="OrthoDB" id="10250282at2759"/>
<dbReference type="InterPro" id="IPR036526">
    <property type="entry name" value="C-N_Hydrolase_sf"/>
</dbReference>
<dbReference type="SUPFAM" id="SSF56317">
    <property type="entry name" value="Carbon-nitrogen hydrolase"/>
    <property type="match status" value="1"/>
</dbReference>
<gene>
    <name evidence="3" type="ORF">L211DRAFT_823241</name>
</gene>
<evidence type="ECO:0000259" key="2">
    <source>
        <dbReference type="PROSITE" id="PS50263"/>
    </source>
</evidence>
<dbReference type="Pfam" id="PF00795">
    <property type="entry name" value="CN_hydrolase"/>
    <property type="match status" value="1"/>
</dbReference>
<keyword evidence="1 3" id="KW-0378">Hydrolase</keyword>
<dbReference type="EMBL" id="ML121539">
    <property type="protein sequence ID" value="RPB25046.1"/>
    <property type="molecule type" value="Genomic_DNA"/>
</dbReference>
<dbReference type="STRING" id="1051890.A0A3N4LQD2"/>